<dbReference type="AlphaFoldDB" id="A0A6J5YKL7"/>
<sequence length="282" mass="30037">MVTRPMRNTFDAQLVRALVNHGNGGVVVARYGAVSSDSPCIAVPTDIGRLWMPCSDMIMRPIFKMRGTWEPDEAAFLAHHIAPGSTVVNVGANVGYTSLVLSRIVGPTGQVIALEPEPLNFKLLCVNTARAGNVLPIHTAAGETTGSIRLNLSATNAGDHRTAPHEDALGGIDVPIVALDDLLADRSIAAIVSDTQGFDHRVITGAAALISRCRPIITVEFWPFGIRNTGDDPTEVLRDYLALGYSRMIDVPSGEDVTGHTIDEIIATAMTTTDHTTLALLP</sequence>
<dbReference type="NCBIfam" id="TIGR01444">
    <property type="entry name" value="fkbM_fam"/>
    <property type="match status" value="1"/>
</dbReference>
<name>A0A6J5YKL7_9ZZZZ</name>
<dbReference type="PANTHER" id="PTHR34203:SF15">
    <property type="entry name" value="SLL1173 PROTEIN"/>
    <property type="match status" value="1"/>
</dbReference>
<protein>
    <submittedName>
        <fullName evidence="2">Unannotated protein</fullName>
    </submittedName>
</protein>
<dbReference type="Pfam" id="PF05050">
    <property type="entry name" value="Methyltransf_21"/>
    <property type="match status" value="1"/>
</dbReference>
<gene>
    <name evidence="2" type="ORF">UFOPK1392_01943</name>
</gene>
<dbReference type="PANTHER" id="PTHR34203">
    <property type="entry name" value="METHYLTRANSFERASE, FKBM FAMILY PROTEIN"/>
    <property type="match status" value="1"/>
</dbReference>
<evidence type="ECO:0000313" key="2">
    <source>
        <dbReference type="EMBL" id="CAB4324179.1"/>
    </source>
</evidence>
<proteinExistence type="predicted"/>
<feature type="domain" description="Methyltransferase FkbM" evidence="1">
    <location>
        <begin position="89"/>
        <end position="233"/>
    </location>
</feature>
<dbReference type="InterPro" id="IPR006342">
    <property type="entry name" value="FkbM_mtfrase"/>
</dbReference>
<dbReference type="InterPro" id="IPR029063">
    <property type="entry name" value="SAM-dependent_MTases_sf"/>
</dbReference>
<organism evidence="2">
    <name type="scientific">freshwater metagenome</name>
    <dbReference type="NCBI Taxonomy" id="449393"/>
    <lineage>
        <taxon>unclassified sequences</taxon>
        <taxon>metagenomes</taxon>
        <taxon>ecological metagenomes</taxon>
    </lineage>
</organism>
<dbReference type="SUPFAM" id="SSF53335">
    <property type="entry name" value="S-adenosyl-L-methionine-dependent methyltransferases"/>
    <property type="match status" value="1"/>
</dbReference>
<dbReference type="EMBL" id="CAEMXZ010000112">
    <property type="protein sequence ID" value="CAB4324179.1"/>
    <property type="molecule type" value="Genomic_DNA"/>
</dbReference>
<accession>A0A6J5YKL7</accession>
<evidence type="ECO:0000259" key="1">
    <source>
        <dbReference type="Pfam" id="PF05050"/>
    </source>
</evidence>
<dbReference type="InterPro" id="IPR052514">
    <property type="entry name" value="SAM-dependent_MTase"/>
</dbReference>
<dbReference type="Gene3D" id="3.40.50.150">
    <property type="entry name" value="Vaccinia Virus protein VP39"/>
    <property type="match status" value="1"/>
</dbReference>
<reference evidence="2" key="1">
    <citation type="submission" date="2020-05" db="EMBL/GenBank/DDBJ databases">
        <authorList>
            <person name="Chiriac C."/>
            <person name="Salcher M."/>
            <person name="Ghai R."/>
            <person name="Kavagutti S V."/>
        </authorList>
    </citation>
    <scope>NUCLEOTIDE SEQUENCE</scope>
</reference>